<dbReference type="GeneID" id="9099643"/>
<dbReference type="RefSeq" id="XP_015701234.1">
    <property type="nucleotide sequence ID" value="XM_015844326.1"/>
</dbReference>
<evidence type="ECO:0000256" key="1">
    <source>
        <dbReference type="SAM" id="SignalP"/>
    </source>
</evidence>
<dbReference type="HOGENOM" id="CLU_2060848_0_0_1"/>
<evidence type="ECO:0008006" key="4">
    <source>
        <dbReference type="Google" id="ProtNLM"/>
    </source>
</evidence>
<dbReference type="eggNOG" id="ENOG502RW5I">
    <property type="taxonomic scope" value="Eukaryota"/>
</dbReference>
<name>C1GS69_PARBA</name>
<protein>
    <recommendedName>
        <fullName evidence="4">Hydrophobin</fullName>
    </recommendedName>
</protein>
<dbReference type="EMBL" id="KN293994">
    <property type="protein sequence ID" value="EEH38902.2"/>
    <property type="molecule type" value="Genomic_DNA"/>
</dbReference>
<dbReference type="Proteomes" id="UP000002059">
    <property type="component" value="Partially assembled WGS sequence"/>
</dbReference>
<evidence type="ECO:0000313" key="3">
    <source>
        <dbReference type="Proteomes" id="UP000002059"/>
    </source>
</evidence>
<proteinExistence type="predicted"/>
<dbReference type="KEGG" id="pbl:PAAG_01364"/>
<sequence length="122" mass="12929">MKLQFLISAFAFISSIVNAVALPPSHQPGDMPDPLAIRDGRPSGANCNSVPQCCKATHSSEDRLVIQGLKLFGLDQEAGKSKGSVATQCKQINEELNLDLINGCNSNANGLSKGPAFDLFID</sequence>
<evidence type="ECO:0000313" key="2">
    <source>
        <dbReference type="EMBL" id="EEH38902.2"/>
    </source>
</evidence>
<keyword evidence="3" id="KW-1185">Reference proteome</keyword>
<feature type="signal peptide" evidence="1">
    <location>
        <begin position="1"/>
        <end position="19"/>
    </location>
</feature>
<feature type="chain" id="PRO_5002908612" description="Hydrophobin" evidence="1">
    <location>
        <begin position="20"/>
        <end position="122"/>
    </location>
</feature>
<dbReference type="VEuPathDB" id="FungiDB:PAAG_01364"/>
<dbReference type="STRING" id="502779.C1GS69"/>
<keyword evidence="1" id="KW-0732">Signal</keyword>
<accession>C1GS69</accession>
<gene>
    <name evidence="2" type="ORF">PAAG_01364</name>
</gene>
<organism evidence="2 3">
    <name type="scientific">Paracoccidioides lutzii (strain ATCC MYA-826 / Pb01)</name>
    <name type="common">Paracoccidioides brasiliensis</name>
    <dbReference type="NCBI Taxonomy" id="502779"/>
    <lineage>
        <taxon>Eukaryota</taxon>
        <taxon>Fungi</taxon>
        <taxon>Dikarya</taxon>
        <taxon>Ascomycota</taxon>
        <taxon>Pezizomycotina</taxon>
        <taxon>Eurotiomycetes</taxon>
        <taxon>Eurotiomycetidae</taxon>
        <taxon>Onygenales</taxon>
        <taxon>Ajellomycetaceae</taxon>
        <taxon>Paracoccidioides</taxon>
    </lineage>
</organism>
<dbReference type="OrthoDB" id="4225815at2759"/>
<dbReference type="AlphaFoldDB" id="C1GS69"/>
<reference evidence="2 3" key="1">
    <citation type="journal article" date="2011" name="PLoS Genet.">
        <title>Comparative genomic analysis of human fungal pathogens causing paracoccidioidomycosis.</title>
        <authorList>
            <person name="Desjardins C.A."/>
            <person name="Champion M.D."/>
            <person name="Holder J.W."/>
            <person name="Muszewska A."/>
            <person name="Goldberg J."/>
            <person name="Bailao A.M."/>
            <person name="Brigido M.M."/>
            <person name="Ferreira M.E."/>
            <person name="Garcia A.M."/>
            <person name="Grynberg M."/>
            <person name="Gujja S."/>
            <person name="Heiman D.I."/>
            <person name="Henn M.R."/>
            <person name="Kodira C.D."/>
            <person name="Leon-Narvaez H."/>
            <person name="Longo L.V."/>
            <person name="Ma L.J."/>
            <person name="Malavazi I."/>
            <person name="Matsuo A.L."/>
            <person name="Morais F.V."/>
            <person name="Pereira M."/>
            <person name="Rodriguez-Brito S."/>
            <person name="Sakthikumar S."/>
            <person name="Salem-Izacc S.M."/>
            <person name="Sykes S.M."/>
            <person name="Teixeira M.M."/>
            <person name="Vallejo M.C."/>
            <person name="Walter M.E."/>
            <person name="Yandava C."/>
            <person name="Young S."/>
            <person name="Zeng Q."/>
            <person name="Zucker J."/>
            <person name="Felipe M.S."/>
            <person name="Goldman G.H."/>
            <person name="Haas B.J."/>
            <person name="McEwen J.G."/>
            <person name="Nino-Vega G."/>
            <person name="Puccia R."/>
            <person name="San-Blas G."/>
            <person name="Soares C.M."/>
            <person name="Birren B.W."/>
            <person name="Cuomo C.A."/>
        </authorList>
    </citation>
    <scope>NUCLEOTIDE SEQUENCE [LARGE SCALE GENOMIC DNA]</scope>
    <source>
        <strain evidence="3">ATCC MYA-826 / Pb01</strain>
    </source>
</reference>
<dbReference type="OMA" id="TEYRMIA"/>